<accession>A0A8E2FC87</accession>
<gene>
    <name evidence="2" type="ORF">AOQ84DRAFT_359334</name>
</gene>
<feature type="compositionally biased region" description="Polar residues" evidence="1">
    <location>
        <begin position="150"/>
        <end position="160"/>
    </location>
</feature>
<evidence type="ECO:0000313" key="2">
    <source>
        <dbReference type="EMBL" id="OCL13961.1"/>
    </source>
</evidence>
<sequence length="498" mass="55499">MLNFCGTSESMYPYITRIEVHLSSEPVLENVDTLFIADGQVLEKKSLRNGHGSQWQWVHDPRQIFATTANAVGNATPTEQQGSQIAVAERSDTTESDNFLPGHTSSISRASNYSITRDTTRPNSPTHTNQLNSAESCSPRSASLLASVPGSDSLQSSPMSDFSGHVTDPPKLNITQNHFKRKDSFILDPPLPTSHSIPPIFSTLASETPTPGFCNSSEFVLSDTFQQPSLLWDKTLTNFISPLSLPTSTLTGYPGTTEIPSFEPHLAKASSDTTSQVDERPIKDISLRTKRMKKLVTLLETIRTSPIINTQEHNEKVERLYNRRNLNPYYGHTMSLTCFAAVLEKFCDSSSTISFVYGLLSWEIFRQEEERLAREENLSAIAASKAANKQMVETLTYRRAKTHDWASDGRKAAKMVFDTLKHRNTIDRSFAVLLLAANVSLDGMMKIAHFPATREKFAVAFGQIVESMAEQWNHLARSGYETFDYEQFLESHGASTNP</sequence>
<dbReference type="Proteomes" id="UP000250140">
    <property type="component" value="Unassembled WGS sequence"/>
</dbReference>
<organism evidence="2 3">
    <name type="scientific">Glonium stellatum</name>
    <dbReference type="NCBI Taxonomy" id="574774"/>
    <lineage>
        <taxon>Eukaryota</taxon>
        <taxon>Fungi</taxon>
        <taxon>Dikarya</taxon>
        <taxon>Ascomycota</taxon>
        <taxon>Pezizomycotina</taxon>
        <taxon>Dothideomycetes</taxon>
        <taxon>Pleosporomycetidae</taxon>
        <taxon>Gloniales</taxon>
        <taxon>Gloniaceae</taxon>
        <taxon>Glonium</taxon>
    </lineage>
</organism>
<keyword evidence="3" id="KW-1185">Reference proteome</keyword>
<reference evidence="2 3" key="1">
    <citation type="journal article" date="2016" name="Nat. Commun.">
        <title>Ectomycorrhizal ecology is imprinted in the genome of the dominant symbiotic fungus Cenococcum geophilum.</title>
        <authorList>
            <consortium name="DOE Joint Genome Institute"/>
            <person name="Peter M."/>
            <person name="Kohler A."/>
            <person name="Ohm R.A."/>
            <person name="Kuo A."/>
            <person name="Krutzmann J."/>
            <person name="Morin E."/>
            <person name="Arend M."/>
            <person name="Barry K.W."/>
            <person name="Binder M."/>
            <person name="Choi C."/>
            <person name="Clum A."/>
            <person name="Copeland A."/>
            <person name="Grisel N."/>
            <person name="Haridas S."/>
            <person name="Kipfer T."/>
            <person name="LaButti K."/>
            <person name="Lindquist E."/>
            <person name="Lipzen A."/>
            <person name="Maire R."/>
            <person name="Meier B."/>
            <person name="Mihaltcheva S."/>
            <person name="Molinier V."/>
            <person name="Murat C."/>
            <person name="Poggeler S."/>
            <person name="Quandt C.A."/>
            <person name="Sperisen C."/>
            <person name="Tritt A."/>
            <person name="Tisserant E."/>
            <person name="Crous P.W."/>
            <person name="Henrissat B."/>
            <person name="Nehls U."/>
            <person name="Egli S."/>
            <person name="Spatafora J.W."/>
            <person name="Grigoriev I.V."/>
            <person name="Martin F.M."/>
        </authorList>
    </citation>
    <scope>NUCLEOTIDE SEQUENCE [LARGE SCALE GENOMIC DNA]</scope>
    <source>
        <strain evidence="2 3">CBS 207.34</strain>
    </source>
</reference>
<protein>
    <submittedName>
        <fullName evidence="2">Uncharacterized protein</fullName>
    </submittedName>
</protein>
<evidence type="ECO:0000256" key="1">
    <source>
        <dbReference type="SAM" id="MobiDB-lite"/>
    </source>
</evidence>
<dbReference type="OrthoDB" id="5429448at2759"/>
<feature type="region of interest" description="Disordered" evidence="1">
    <location>
        <begin position="74"/>
        <end position="173"/>
    </location>
</feature>
<dbReference type="EMBL" id="KV748645">
    <property type="protein sequence ID" value="OCL13961.1"/>
    <property type="molecule type" value="Genomic_DNA"/>
</dbReference>
<dbReference type="AlphaFoldDB" id="A0A8E2FC87"/>
<feature type="compositionally biased region" description="Polar residues" evidence="1">
    <location>
        <begin position="74"/>
        <end position="84"/>
    </location>
</feature>
<evidence type="ECO:0000313" key="3">
    <source>
        <dbReference type="Proteomes" id="UP000250140"/>
    </source>
</evidence>
<feature type="compositionally biased region" description="Polar residues" evidence="1">
    <location>
        <begin position="103"/>
        <end position="141"/>
    </location>
</feature>
<proteinExistence type="predicted"/>
<name>A0A8E2FC87_9PEZI</name>